<feature type="transmembrane region" description="Helical" evidence="1">
    <location>
        <begin position="209"/>
        <end position="233"/>
    </location>
</feature>
<dbReference type="Proteomes" id="UP001179280">
    <property type="component" value="Unassembled WGS sequence"/>
</dbReference>
<protein>
    <submittedName>
        <fullName evidence="2">CHASE2 domain-containing sensor protein</fullName>
    </submittedName>
</protein>
<evidence type="ECO:0000256" key="1">
    <source>
        <dbReference type="SAM" id="Phobius"/>
    </source>
</evidence>
<reference evidence="2" key="1">
    <citation type="submission" date="2021-01" db="EMBL/GenBank/DDBJ databases">
        <title>Genomic Encyclopedia of Type Strains, Phase IV (KMG-IV): sequencing the most valuable type-strain genomes for metagenomic binning, comparative biology and taxonomic classification.</title>
        <authorList>
            <person name="Goeker M."/>
        </authorList>
    </citation>
    <scope>NUCLEOTIDE SEQUENCE</scope>
    <source>
        <strain evidence="2">DSM 21943</strain>
    </source>
</reference>
<feature type="transmembrane region" description="Helical" evidence="1">
    <location>
        <begin position="80"/>
        <end position="102"/>
    </location>
</feature>
<feature type="transmembrane region" description="Helical" evidence="1">
    <location>
        <begin position="158"/>
        <end position="177"/>
    </location>
</feature>
<gene>
    <name evidence="2" type="ORF">JOC54_003091</name>
</gene>
<accession>A0ABS2SWA9</accession>
<keyword evidence="3" id="KW-1185">Reference proteome</keyword>
<dbReference type="RefSeq" id="WP_204467037.1">
    <property type="nucleotide sequence ID" value="NZ_JAFBCV010000010.1"/>
</dbReference>
<keyword evidence="1" id="KW-0472">Membrane</keyword>
<feature type="transmembrane region" description="Helical" evidence="1">
    <location>
        <begin position="184"/>
        <end position="203"/>
    </location>
</feature>
<feature type="transmembrane region" description="Helical" evidence="1">
    <location>
        <begin position="123"/>
        <end position="146"/>
    </location>
</feature>
<feature type="transmembrane region" description="Helical" evidence="1">
    <location>
        <begin position="43"/>
        <end position="68"/>
    </location>
</feature>
<keyword evidence="1" id="KW-0812">Transmembrane</keyword>
<keyword evidence="1" id="KW-1133">Transmembrane helix</keyword>
<dbReference type="EMBL" id="JAFBCV010000010">
    <property type="protein sequence ID" value="MBM7839811.1"/>
    <property type="molecule type" value="Genomic_DNA"/>
</dbReference>
<proteinExistence type="predicted"/>
<organism evidence="2 3">
    <name type="scientific">Shouchella xiaoxiensis</name>
    <dbReference type="NCBI Taxonomy" id="766895"/>
    <lineage>
        <taxon>Bacteria</taxon>
        <taxon>Bacillati</taxon>
        <taxon>Bacillota</taxon>
        <taxon>Bacilli</taxon>
        <taxon>Bacillales</taxon>
        <taxon>Bacillaceae</taxon>
        <taxon>Shouchella</taxon>
    </lineage>
</organism>
<sequence length="247" mass="28896">MIPYPENEQKKDEINRIVSQGLIKNTSFLTAIKEMYRHLGFKYLLTSWMESAILLLTFAFTAFFTILLSGFDRSETEQAFYAYVFLLSPIFFLSISMFHYAIRKSNETYDVEMVCKYNVYQLIGYRMFFFSAVAIVLNTCFIGVVLTQTSHISFSRAVILSITSLFLFSALFLFALFKRRTLTYVLVVVGVWVIGNVSFGLFFQDVYLYVLTQLPLVVHMTVFLVMFVIYCYYVKRLLHFQQKEGVY</sequence>
<comment type="caution">
    <text evidence="2">The sequence shown here is derived from an EMBL/GenBank/DDBJ whole genome shotgun (WGS) entry which is preliminary data.</text>
</comment>
<name>A0ABS2SWA9_9BACI</name>
<evidence type="ECO:0000313" key="2">
    <source>
        <dbReference type="EMBL" id="MBM7839811.1"/>
    </source>
</evidence>
<evidence type="ECO:0000313" key="3">
    <source>
        <dbReference type="Proteomes" id="UP001179280"/>
    </source>
</evidence>